<name>G2XSR5_BOTF4</name>
<dbReference type="AlphaFoldDB" id="G2XSR5"/>
<evidence type="ECO:0000313" key="2">
    <source>
        <dbReference type="Proteomes" id="UP000008177"/>
    </source>
</evidence>
<dbReference type="Proteomes" id="UP000008177">
    <property type="component" value="Unplaced contigs"/>
</dbReference>
<proteinExistence type="predicted"/>
<sequence length="61" mass="7244">MNYMQLGFRDDKPVKFQRINMAIPRNDRSKSLSYQTHMPTLLSAGTMQKYIYVREKIAHSH</sequence>
<protein>
    <submittedName>
        <fullName evidence="1">Uncharacterized protein</fullName>
    </submittedName>
</protein>
<evidence type="ECO:0000313" key="1">
    <source>
        <dbReference type="EMBL" id="CCD33783.1"/>
    </source>
</evidence>
<dbReference type="InParanoid" id="G2XSR5"/>
<reference evidence="2" key="1">
    <citation type="journal article" date="2011" name="PLoS Genet.">
        <title>Genomic analysis of the necrotrophic fungal pathogens Sclerotinia sclerotiorum and Botrytis cinerea.</title>
        <authorList>
            <person name="Amselem J."/>
            <person name="Cuomo C.A."/>
            <person name="van Kan J.A."/>
            <person name="Viaud M."/>
            <person name="Benito E.P."/>
            <person name="Couloux A."/>
            <person name="Coutinho P.M."/>
            <person name="de Vries R.P."/>
            <person name="Dyer P.S."/>
            <person name="Fillinger S."/>
            <person name="Fournier E."/>
            <person name="Gout L."/>
            <person name="Hahn M."/>
            <person name="Kohn L."/>
            <person name="Lapalu N."/>
            <person name="Plummer K.M."/>
            <person name="Pradier J.M."/>
            <person name="Quevillon E."/>
            <person name="Sharon A."/>
            <person name="Simon A."/>
            <person name="ten Have A."/>
            <person name="Tudzynski B."/>
            <person name="Tudzynski P."/>
            <person name="Wincker P."/>
            <person name="Andrew M."/>
            <person name="Anthouard V."/>
            <person name="Beever R.E."/>
            <person name="Beffa R."/>
            <person name="Benoit I."/>
            <person name="Bouzid O."/>
            <person name="Brault B."/>
            <person name="Chen Z."/>
            <person name="Choquer M."/>
            <person name="Collemare J."/>
            <person name="Cotton P."/>
            <person name="Danchin E.G."/>
            <person name="Da Silva C."/>
            <person name="Gautier A."/>
            <person name="Giraud C."/>
            <person name="Giraud T."/>
            <person name="Gonzalez C."/>
            <person name="Grossetete S."/>
            <person name="Guldener U."/>
            <person name="Henrissat B."/>
            <person name="Howlett B.J."/>
            <person name="Kodira C."/>
            <person name="Kretschmer M."/>
            <person name="Lappartient A."/>
            <person name="Leroch M."/>
            <person name="Levis C."/>
            <person name="Mauceli E."/>
            <person name="Neuveglise C."/>
            <person name="Oeser B."/>
            <person name="Pearson M."/>
            <person name="Poulain J."/>
            <person name="Poussereau N."/>
            <person name="Quesneville H."/>
            <person name="Rascle C."/>
            <person name="Schumacher J."/>
            <person name="Segurens B."/>
            <person name="Sexton A."/>
            <person name="Silva E."/>
            <person name="Sirven C."/>
            <person name="Soanes D.M."/>
            <person name="Talbot N.J."/>
            <person name="Templeton M."/>
            <person name="Yandava C."/>
            <person name="Yarden O."/>
            <person name="Zeng Q."/>
            <person name="Rollins J.A."/>
            <person name="Lebrun M.H."/>
            <person name="Dickman M."/>
        </authorList>
    </citation>
    <scope>NUCLEOTIDE SEQUENCE [LARGE SCALE GENOMIC DNA]</scope>
    <source>
        <strain evidence="2">T4</strain>
    </source>
</reference>
<organism evidence="1 2">
    <name type="scientific">Botryotinia fuckeliana (strain T4)</name>
    <name type="common">Noble rot fungus</name>
    <name type="synonym">Botrytis cinerea</name>
    <dbReference type="NCBI Taxonomy" id="999810"/>
    <lineage>
        <taxon>Eukaryota</taxon>
        <taxon>Fungi</taxon>
        <taxon>Dikarya</taxon>
        <taxon>Ascomycota</taxon>
        <taxon>Pezizomycotina</taxon>
        <taxon>Leotiomycetes</taxon>
        <taxon>Helotiales</taxon>
        <taxon>Sclerotiniaceae</taxon>
        <taxon>Botrytis</taxon>
    </lineage>
</organism>
<gene>
    <name evidence="1" type="ORF">BofuT4_uP063850.1</name>
</gene>
<accession>G2XSR5</accession>
<dbReference type="HOGENOM" id="CLU_2922339_0_0_1"/>
<dbReference type="EMBL" id="FQ790262">
    <property type="protein sequence ID" value="CCD33783.1"/>
    <property type="molecule type" value="Genomic_DNA"/>
</dbReference>